<organism evidence="6 7">
    <name type="scientific">Ditylenchus destructor</name>
    <dbReference type="NCBI Taxonomy" id="166010"/>
    <lineage>
        <taxon>Eukaryota</taxon>
        <taxon>Metazoa</taxon>
        <taxon>Ecdysozoa</taxon>
        <taxon>Nematoda</taxon>
        <taxon>Chromadorea</taxon>
        <taxon>Rhabditida</taxon>
        <taxon>Tylenchina</taxon>
        <taxon>Tylenchomorpha</taxon>
        <taxon>Sphaerularioidea</taxon>
        <taxon>Anguinidae</taxon>
        <taxon>Anguininae</taxon>
        <taxon>Ditylenchus</taxon>
    </lineage>
</organism>
<dbReference type="GO" id="GO:0060158">
    <property type="term" value="P:phospholipase C-activating dopamine receptor signaling pathway"/>
    <property type="evidence" value="ECO:0007669"/>
    <property type="project" value="TreeGrafter"/>
</dbReference>
<keyword evidence="7" id="KW-1185">Reference proteome</keyword>
<evidence type="ECO:0000313" key="7">
    <source>
        <dbReference type="Proteomes" id="UP001201812"/>
    </source>
</evidence>
<dbReference type="GO" id="GO:0007188">
    <property type="term" value="P:adenylate cyclase-modulating G protein-coupled receptor signaling pathway"/>
    <property type="evidence" value="ECO:0007669"/>
    <property type="project" value="TreeGrafter"/>
</dbReference>
<comment type="caution">
    <text evidence="6">The sequence shown here is derived from an EMBL/GenBank/DDBJ whole genome shotgun (WGS) entry which is preliminary data.</text>
</comment>
<dbReference type="Pfam" id="PF00503">
    <property type="entry name" value="G-alpha"/>
    <property type="match status" value="1"/>
</dbReference>
<evidence type="ECO:0000256" key="3">
    <source>
        <dbReference type="ARBA" id="ARBA00023224"/>
    </source>
</evidence>
<keyword evidence="2 4" id="KW-0342">GTP-binding</keyword>
<dbReference type="PANTHER" id="PTHR10218:SF365">
    <property type="entry name" value="EGL-30"/>
    <property type="match status" value="1"/>
</dbReference>
<dbReference type="InterPro" id="IPR011025">
    <property type="entry name" value="GproteinA_insert"/>
</dbReference>
<dbReference type="Gene3D" id="1.10.400.10">
    <property type="entry name" value="GI Alpha 1, domain 2-like"/>
    <property type="match status" value="1"/>
</dbReference>
<dbReference type="GO" id="GO:0001664">
    <property type="term" value="F:G protein-coupled receptor binding"/>
    <property type="evidence" value="ECO:0007669"/>
    <property type="project" value="TreeGrafter"/>
</dbReference>
<sequence length="145" mass="17149">MMSTCCQLSACCLSEDAREQKRINHLIERQIQRDLRNTRRERKLLLLERLCELFSRTAESGKSTFIKQMRIIHGQGYSDRDKRQFIRLVYRNVFLAMQTMIRAMETLHIQYGDVIFGVMPYFGPEVSRNPKGKWLAMKEGDDDLQ</sequence>
<keyword evidence="3" id="KW-0807">Transducer</keyword>
<feature type="binding site" evidence="4">
    <location>
        <begin position="59"/>
        <end position="64"/>
    </location>
    <ligand>
        <name>GTP</name>
        <dbReference type="ChEBI" id="CHEBI:37565"/>
    </ligand>
</feature>
<evidence type="ECO:0000256" key="5">
    <source>
        <dbReference type="PIRSR" id="PIRSR601019-2"/>
    </source>
</evidence>
<evidence type="ECO:0000313" key="6">
    <source>
        <dbReference type="EMBL" id="KAI1696085.1"/>
    </source>
</evidence>
<dbReference type="GO" id="GO:0005834">
    <property type="term" value="C:heterotrimeric G-protein complex"/>
    <property type="evidence" value="ECO:0007669"/>
    <property type="project" value="TreeGrafter"/>
</dbReference>
<proteinExistence type="predicted"/>
<keyword evidence="1 4" id="KW-0547">Nucleotide-binding</keyword>
<evidence type="ECO:0000256" key="2">
    <source>
        <dbReference type="ARBA" id="ARBA00023134"/>
    </source>
</evidence>
<dbReference type="GO" id="GO:0003924">
    <property type="term" value="F:GTPase activity"/>
    <property type="evidence" value="ECO:0007669"/>
    <property type="project" value="InterPro"/>
</dbReference>
<dbReference type="PANTHER" id="PTHR10218">
    <property type="entry name" value="GTP-BINDING PROTEIN ALPHA SUBUNIT"/>
    <property type="match status" value="1"/>
</dbReference>
<keyword evidence="5" id="KW-0460">Magnesium</keyword>
<dbReference type="GO" id="GO:0046872">
    <property type="term" value="F:metal ion binding"/>
    <property type="evidence" value="ECO:0007669"/>
    <property type="project" value="UniProtKB-KW"/>
</dbReference>
<dbReference type="AlphaFoldDB" id="A0AAD4QXK4"/>
<gene>
    <name evidence="6" type="ORF">DdX_19242</name>
</gene>
<feature type="binding site" evidence="5">
    <location>
        <position position="63"/>
    </location>
    <ligand>
        <name>Mg(2+)</name>
        <dbReference type="ChEBI" id="CHEBI:18420"/>
    </ligand>
</feature>
<keyword evidence="5" id="KW-0479">Metal-binding</keyword>
<dbReference type="GO" id="GO:0005525">
    <property type="term" value="F:GTP binding"/>
    <property type="evidence" value="ECO:0007669"/>
    <property type="project" value="UniProtKB-KW"/>
</dbReference>
<dbReference type="InterPro" id="IPR001019">
    <property type="entry name" value="Gprotein_alpha_su"/>
</dbReference>
<accession>A0AAD4QXK4</accession>
<name>A0AAD4QXK4_9BILA</name>
<dbReference type="SUPFAM" id="SSF47895">
    <property type="entry name" value="Transducin (alpha subunit), insertion domain"/>
    <property type="match status" value="1"/>
</dbReference>
<dbReference type="GO" id="GO:0005737">
    <property type="term" value="C:cytoplasm"/>
    <property type="evidence" value="ECO:0007669"/>
    <property type="project" value="TreeGrafter"/>
</dbReference>
<dbReference type="EMBL" id="JAKKPZ010000352">
    <property type="protein sequence ID" value="KAI1696085.1"/>
    <property type="molecule type" value="Genomic_DNA"/>
</dbReference>
<dbReference type="InterPro" id="IPR027417">
    <property type="entry name" value="P-loop_NTPase"/>
</dbReference>
<evidence type="ECO:0000256" key="4">
    <source>
        <dbReference type="PIRSR" id="PIRSR601019-1"/>
    </source>
</evidence>
<dbReference type="Gene3D" id="3.40.50.300">
    <property type="entry name" value="P-loop containing nucleotide triphosphate hydrolases"/>
    <property type="match status" value="1"/>
</dbReference>
<dbReference type="GO" id="GO:0031683">
    <property type="term" value="F:G-protein beta/gamma-subunit complex binding"/>
    <property type="evidence" value="ECO:0007669"/>
    <property type="project" value="InterPro"/>
</dbReference>
<protein>
    <submittedName>
        <fullName evidence="6">G-protein alpha subunit domain-containing protein</fullName>
    </submittedName>
</protein>
<reference evidence="6" key="1">
    <citation type="submission" date="2022-01" db="EMBL/GenBank/DDBJ databases">
        <title>Genome Sequence Resource for Two Populations of Ditylenchus destructor, the Migratory Endoparasitic Phytonematode.</title>
        <authorList>
            <person name="Zhang H."/>
            <person name="Lin R."/>
            <person name="Xie B."/>
        </authorList>
    </citation>
    <scope>NUCLEOTIDE SEQUENCE</scope>
    <source>
        <strain evidence="6">BazhouSP</strain>
    </source>
</reference>
<evidence type="ECO:0000256" key="1">
    <source>
        <dbReference type="ARBA" id="ARBA00022741"/>
    </source>
</evidence>
<dbReference type="Proteomes" id="UP001201812">
    <property type="component" value="Unassembled WGS sequence"/>
</dbReference>